<feature type="domain" description="ThiC-associated" evidence="2">
    <location>
        <begin position="50"/>
        <end position="115"/>
    </location>
</feature>
<organism evidence="3 4">
    <name type="scientific">Punica granatum</name>
    <name type="common">Pomegranate</name>
    <dbReference type="NCBI Taxonomy" id="22663"/>
    <lineage>
        <taxon>Eukaryota</taxon>
        <taxon>Viridiplantae</taxon>
        <taxon>Streptophyta</taxon>
        <taxon>Embryophyta</taxon>
        <taxon>Tracheophyta</taxon>
        <taxon>Spermatophyta</taxon>
        <taxon>Magnoliopsida</taxon>
        <taxon>eudicotyledons</taxon>
        <taxon>Gunneridae</taxon>
        <taxon>Pentapetalae</taxon>
        <taxon>rosids</taxon>
        <taxon>malvids</taxon>
        <taxon>Myrtales</taxon>
        <taxon>Lythraceae</taxon>
        <taxon>Punica</taxon>
    </lineage>
</organism>
<protein>
    <recommendedName>
        <fullName evidence="2">ThiC-associated domain-containing protein</fullName>
    </recommendedName>
</protein>
<name>A0A2I0HKL8_PUNGR</name>
<reference evidence="3 4" key="1">
    <citation type="submission" date="2017-11" db="EMBL/GenBank/DDBJ databases">
        <title>De-novo sequencing of pomegranate (Punica granatum L.) genome.</title>
        <authorList>
            <person name="Akparov Z."/>
            <person name="Amiraslanov A."/>
            <person name="Hajiyeva S."/>
            <person name="Abbasov M."/>
            <person name="Kaur K."/>
            <person name="Hamwieh A."/>
            <person name="Solovyev V."/>
            <person name="Salamov A."/>
            <person name="Braich B."/>
            <person name="Kosarev P."/>
            <person name="Mahmoud A."/>
            <person name="Hajiyev E."/>
            <person name="Babayeva S."/>
            <person name="Izzatullayeva V."/>
            <person name="Mammadov A."/>
            <person name="Mammadov A."/>
            <person name="Sharifova S."/>
            <person name="Ojaghi J."/>
            <person name="Eynullazada K."/>
            <person name="Bayramov B."/>
            <person name="Abdulazimova A."/>
            <person name="Shahmuradov I."/>
        </authorList>
    </citation>
    <scope>NUCLEOTIDE SEQUENCE [LARGE SCALE GENOMIC DNA]</scope>
    <source>
        <strain evidence="4">cv. AG2017</strain>
        <tissue evidence="3">Leaf</tissue>
    </source>
</reference>
<dbReference type="STRING" id="22663.A0A2I0HKL8"/>
<feature type="non-terminal residue" evidence="3">
    <location>
        <position position="119"/>
    </location>
</feature>
<keyword evidence="4" id="KW-1185">Reference proteome</keyword>
<feature type="region of interest" description="Disordered" evidence="1">
    <location>
        <begin position="1"/>
        <end position="37"/>
    </location>
</feature>
<comment type="caution">
    <text evidence="3">The sequence shown here is derived from an EMBL/GenBank/DDBJ whole genome shotgun (WGS) entry which is preliminary data.</text>
</comment>
<dbReference type="Proteomes" id="UP000233551">
    <property type="component" value="Unassembled WGS sequence"/>
</dbReference>
<dbReference type="InterPro" id="IPR002817">
    <property type="entry name" value="ThiC/BzaA/B"/>
</dbReference>
<accession>A0A2I0HKL8</accession>
<dbReference type="Pfam" id="PF13667">
    <property type="entry name" value="ThiC-associated"/>
    <property type="match status" value="1"/>
</dbReference>
<evidence type="ECO:0000259" key="2">
    <source>
        <dbReference type="Pfam" id="PF13667"/>
    </source>
</evidence>
<dbReference type="AlphaFoldDB" id="A0A2I0HKL8"/>
<gene>
    <name evidence="3" type="ORF">CRG98_047340</name>
</gene>
<dbReference type="PANTHER" id="PTHR30557:SF1">
    <property type="entry name" value="PHOSPHOMETHYLPYRIMIDINE SYNTHASE, CHLOROPLASTIC"/>
    <property type="match status" value="1"/>
</dbReference>
<proteinExistence type="predicted"/>
<dbReference type="GO" id="GO:0051536">
    <property type="term" value="F:iron-sulfur cluster binding"/>
    <property type="evidence" value="ECO:0007669"/>
    <property type="project" value="InterPro"/>
</dbReference>
<evidence type="ECO:0000313" key="4">
    <source>
        <dbReference type="Proteomes" id="UP000233551"/>
    </source>
</evidence>
<dbReference type="PANTHER" id="PTHR30557">
    <property type="entry name" value="THIAMINE BIOSYNTHESIS PROTEIN THIC"/>
    <property type="match status" value="1"/>
</dbReference>
<dbReference type="GO" id="GO:0009228">
    <property type="term" value="P:thiamine biosynthetic process"/>
    <property type="evidence" value="ECO:0007669"/>
    <property type="project" value="InterPro"/>
</dbReference>
<evidence type="ECO:0000313" key="3">
    <source>
        <dbReference type="EMBL" id="PKI32254.1"/>
    </source>
</evidence>
<dbReference type="EMBL" id="PGOL01007891">
    <property type="protein sequence ID" value="PKI32254.1"/>
    <property type="molecule type" value="Genomic_DNA"/>
</dbReference>
<sequence length="119" mass="13558">MLPTFKSVGPKATLTFDPRTTNAEKTKQKKHTVDPAAPDFLPLPSFEQCFPKSSKEYREVIHEETGHVLKVPFRRIHLSGDEPDFDIYDTSGPQNISPRIGLPKLRKEWVDCREKIGVP</sequence>
<dbReference type="InterPro" id="IPR025747">
    <property type="entry name" value="ThiC-associated_dom"/>
</dbReference>
<evidence type="ECO:0000256" key="1">
    <source>
        <dbReference type="SAM" id="MobiDB-lite"/>
    </source>
</evidence>